<evidence type="ECO:0000313" key="4">
    <source>
        <dbReference type="EnsemblMetazoa" id="ACOM026032-PA.1"/>
    </source>
</evidence>
<dbReference type="FunFam" id="2.130.10.10:FF:002907">
    <property type="entry name" value="Uncharacterized protein"/>
    <property type="match status" value="1"/>
</dbReference>
<evidence type="ECO:0000256" key="3">
    <source>
        <dbReference type="SAM" id="MobiDB-lite"/>
    </source>
</evidence>
<evidence type="ECO:0008006" key="5">
    <source>
        <dbReference type="Google" id="ProtNLM"/>
    </source>
</evidence>
<keyword evidence="2" id="KW-0677">Repeat</keyword>
<dbReference type="InterPro" id="IPR045159">
    <property type="entry name" value="DCAF7-like"/>
</dbReference>
<protein>
    <recommendedName>
        <fullName evidence="5">WD repeat-containing protein 68</fullName>
    </recommendedName>
</protein>
<organism evidence="4">
    <name type="scientific">Anopheles coluzzii</name>
    <name type="common">African malaria mosquito</name>
    <dbReference type="NCBI Taxonomy" id="1518534"/>
    <lineage>
        <taxon>Eukaryota</taxon>
        <taxon>Metazoa</taxon>
        <taxon>Ecdysozoa</taxon>
        <taxon>Arthropoda</taxon>
        <taxon>Hexapoda</taxon>
        <taxon>Insecta</taxon>
        <taxon>Pterygota</taxon>
        <taxon>Neoptera</taxon>
        <taxon>Endopterygota</taxon>
        <taxon>Diptera</taxon>
        <taxon>Nematocera</taxon>
        <taxon>Culicoidea</taxon>
        <taxon>Culicidae</taxon>
        <taxon>Anophelinae</taxon>
        <taxon>Anopheles</taxon>
    </lineage>
</organism>
<dbReference type="Proteomes" id="UP000075882">
    <property type="component" value="Unassembled WGS sequence"/>
</dbReference>
<accession>A0A8W7P508</accession>
<dbReference type="AlphaFoldDB" id="A0A8W7P508"/>
<dbReference type="Gene3D" id="2.130.10.10">
    <property type="entry name" value="YVTN repeat-like/Quinoprotein amine dehydrogenase"/>
    <property type="match status" value="1"/>
</dbReference>
<feature type="compositionally biased region" description="Basic and acidic residues" evidence="3">
    <location>
        <begin position="60"/>
        <end position="69"/>
    </location>
</feature>
<dbReference type="SUPFAM" id="SSF50978">
    <property type="entry name" value="WD40 repeat-like"/>
    <property type="match status" value="1"/>
</dbReference>
<keyword evidence="1" id="KW-0853">WD repeat</keyword>
<dbReference type="InterPro" id="IPR015943">
    <property type="entry name" value="WD40/YVTN_repeat-like_dom_sf"/>
</dbReference>
<dbReference type="EnsemblMetazoa" id="ACOM026032-RA">
    <property type="protein sequence ID" value="ACOM026032-PA.1"/>
    <property type="gene ID" value="ACOM026032"/>
</dbReference>
<evidence type="ECO:0000256" key="2">
    <source>
        <dbReference type="ARBA" id="ARBA00022737"/>
    </source>
</evidence>
<reference evidence="4" key="1">
    <citation type="submission" date="2022-08" db="UniProtKB">
        <authorList>
            <consortium name="EnsemblMetazoa"/>
        </authorList>
    </citation>
    <scope>IDENTIFICATION</scope>
</reference>
<dbReference type="VEuPathDB" id="VectorBase:ACON2_037012"/>
<proteinExistence type="predicted"/>
<name>A0A8W7P508_ANOCL</name>
<dbReference type="InterPro" id="IPR036322">
    <property type="entry name" value="WD40_repeat_dom_sf"/>
</dbReference>
<sequence length="291" mass="32457">MDNLRRIIHLSRDFPVDGAVQEDAPGSLADACTTTSGSIIRSSAPRTVVAPSSFSGFTAHRGDETRRQLEQQQQQQQQPEQPTVHDRSMSGTTGKRKEIYKYLAPWPLYSMNWSVRPDKRFRLALGSFVEEYNNKVQIISLDEDTSEFSAKSTFDHPYPTTKIMWIPDSKGVYPDLLATSGDYLRLWRAGEPDTRLECVLNNNKNSDFCAPLTSFDWNEVDLNLVGTSSIDTTCTIWGLETSQPLGRVNLVSGHVKTQLIAHDKEVYDIAFSRAGGGRDMFASVGADGSVR</sequence>
<feature type="region of interest" description="Disordered" evidence="3">
    <location>
        <begin position="52"/>
        <end position="93"/>
    </location>
</feature>
<dbReference type="PANTHER" id="PTHR19919">
    <property type="entry name" value="WD REPEAT CONTAINING PROTEIN"/>
    <property type="match status" value="1"/>
</dbReference>
<evidence type="ECO:0000256" key="1">
    <source>
        <dbReference type="ARBA" id="ARBA00022574"/>
    </source>
</evidence>
<feature type="compositionally biased region" description="Low complexity" evidence="3">
    <location>
        <begin position="70"/>
        <end position="82"/>
    </location>
</feature>